<dbReference type="GO" id="GO:0005819">
    <property type="term" value="C:spindle"/>
    <property type="evidence" value="ECO:0007669"/>
    <property type="project" value="UniProtKB-SubCell"/>
</dbReference>
<dbReference type="EMBL" id="CM001217">
    <property type="protein sequence ID" value="KEH44279.1"/>
    <property type="molecule type" value="Genomic_DNA"/>
</dbReference>
<feature type="region of interest" description="Disordered" evidence="7">
    <location>
        <begin position="1500"/>
        <end position="1520"/>
    </location>
</feature>
<dbReference type="EnsemblPlants" id="KEH44279">
    <property type="protein sequence ID" value="KEH44279"/>
    <property type="gene ID" value="MTR_1g111660"/>
</dbReference>
<keyword evidence="4" id="KW-0963">Cytoplasm</keyword>
<evidence type="ECO:0000256" key="1">
    <source>
        <dbReference type="ARBA" id="ARBA00004123"/>
    </source>
</evidence>
<feature type="compositionally biased region" description="Basic and acidic residues" evidence="7">
    <location>
        <begin position="891"/>
        <end position="904"/>
    </location>
</feature>
<feature type="region of interest" description="Disordered" evidence="7">
    <location>
        <begin position="168"/>
        <end position="212"/>
    </location>
</feature>
<reference evidence="9 11" key="1">
    <citation type="journal article" date="2011" name="Nature">
        <title>The Medicago genome provides insight into the evolution of rhizobial symbioses.</title>
        <authorList>
            <person name="Young N.D."/>
            <person name="Debelle F."/>
            <person name="Oldroyd G.E."/>
            <person name="Geurts R."/>
            <person name="Cannon S.B."/>
            <person name="Udvardi M.K."/>
            <person name="Benedito V.A."/>
            <person name="Mayer K.F."/>
            <person name="Gouzy J."/>
            <person name="Schoof H."/>
            <person name="Van de Peer Y."/>
            <person name="Proost S."/>
            <person name="Cook D.R."/>
            <person name="Meyers B.C."/>
            <person name="Spannagl M."/>
            <person name="Cheung F."/>
            <person name="De Mita S."/>
            <person name="Krishnakumar V."/>
            <person name="Gundlach H."/>
            <person name="Zhou S."/>
            <person name="Mudge J."/>
            <person name="Bharti A.K."/>
            <person name="Murray J.D."/>
            <person name="Naoumkina M.A."/>
            <person name="Rosen B."/>
            <person name="Silverstein K.A."/>
            <person name="Tang H."/>
            <person name="Rombauts S."/>
            <person name="Zhao P.X."/>
            <person name="Zhou P."/>
            <person name="Barbe V."/>
            <person name="Bardou P."/>
            <person name="Bechner M."/>
            <person name="Bellec A."/>
            <person name="Berger A."/>
            <person name="Berges H."/>
            <person name="Bidwell S."/>
            <person name="Bisseling T."/>
            <person name="Choisne N."/>
            <person name="Couloux A."/>
            <person name="Denny R."/>
            <person name="Deshpande S."/>
            <person name="Dai X."/>
            <person name="Doyle J.J."/>
            <person name="Dudez A.M."/>
            <person name="Farmer A.D."/>
            <person name="Fouteau S."/>
            <person name="Franken C."/>
            <person name="Gibelin C."/>
            <person name="Gish J."/>
            <person name="Goldstein S."/>
            <person name="Gonzalez A.J."/>
            <person name="Green P.J."/>
            <person name="Hallab A."/>
            <person name="Hartog M."/>
            <person name="Hua A."/>
            <person name="Humphray S.J."/>
            <person name="Jeong D.H."/>
            <person name="Jing Y."/>
            <person name="Jocker A."/>
            <person name="Kenton S.M."/>
            <person name="Kim D.J."/>
            <person name="Klee K."/>
            <person name="Lai H."/>
            <person name="Lang C."/>
            <person name="Lin S."/>
            <person name="Macmil S.L."/>
            <person name="Magdelenat G."/>
            <person name="Matthews L."/>
            <person name="McCorrison J."/>
            <person name="Monaghan E.L."/>
            <person name="Mun J.H."/>
            <person name="Najar F.Z."/>
            <person name="Nicholson C."/>
            <person name="Noirot C."/>
            <person name="O'Bleness M."/>
            <person name="Paule C.R."/>
            <person name="Poulain J."/>
            <person name="Prion F."/>
            <person name="Qin B."/>
            <person name="Qu C."/>
            <person name="Retzel E.F."/>
            <person name="Riddle C."/>
            <person name="Sallet E."/>
            <person name="Samain S."/>
            <person name="Samson N."/>
            <person name="Sanders I."/>
            <person name="Saurat O."/>
            <person name="Scarpelli C."/>
            <person name="Schiex T."/>
            <person name="Segurens B."/>
            <person name="Severin A.J."/>
            <person name="Sherrier D.J."/>
            <person name="Shi R."/>
            <person name="Sims S."/>
            <person name="Singer S.R."/>
            <person name="Sinharoy S."/>
            <person name="Sterck L."/>
            <person name="Viollet A."/>
            <person name="Wang B.B."/>
            <person name="Wang K."/>
            <person name="Wang M."/>
            <person name="Wang X."/>
            <person name="Warfsmann J."/>
            <person name="Weissenbach J."/>
            <person name="White D.D."/>
            <person name="White J.D."/>
            <person name="Wiley G.B."/>
            <person name="Wincker P."/>
            <person name="Xing Y."/>
            <person name="Yang L."/>
            <person name="Yao Z."/>
            <person name="Ying F."/>
            <person name="Zhai J."/>
            <person name="Zhou L."/>
            <person name="Zuber A."/>
            <person name="Denarie J."/>
            <person name="Dixon R.A."/>
            <person name="May G.D."/>
            <person name="Schwartz D.C."/>
            <person name="Rogers J."/>
            <person name="Quetier F."/>
            <person name="Town C.D."/>
            <person name="Roe B.A."/>
        </authorList>
    </citation>
    <scope>NUCLEOTIDE SEQUENCE [LARGE SCALE GENOMIC DNA]</scope>
    <source>
        <strain evidence="9">A17</strain>
        <strain evidence="10 11">cv. Jemalong A17</strain>
    </source>
</reference>
<feature type="compositionally biased region" description="Basic and acidic residues" evidence="7">
    <location>
        <begin position="460"/>
        <end position="473"/>
    </location>
</feature>
<feature type="compositionally biased region" description="Basic and acidic residues" evidence="7">
    <location>
        <begin position="497"/>
        <end position="509"/>
    </location>
</feature>
<reference evidence="9 11" key="2">
    <citation type="journal article" date="2014" name="BMC Genomics">
        <title>An improved genome release (version Mt4.0) for the model legume Medicago truncatula.</title>
        <authorList>
            <person name="Tang H."/>
            <person name="Krishnakumar V."/>
            <person name="Bidwell S."/>
            <person name="Rosen B."/>
            <person name="Chan A."/>
            <person name="Zhou S."/>
            <person name="Gentzbittel L."/>
            <person name="Childs K.L."/>
            <person name="Yandell M."/>
            <person name="Gundlach H."/>
            <person name="Mayer K.F."/>
            <person name="Schwartz D.C."/>
            <person name="Town C.D."/>
        </authorList>
    </citation>
    <scope>GENOME REANNOTATION</scope>
    <source>
        <strain evidence="9">A17</strain>
        <strain evidence="10 11">cv. Jemalong A17</strain>
    </source>
</reference>
<keyword evidence="11" id="KW-1185">Reference proteome</keyword>
<dbReference type="Proteomes" id="UP000002051">
    <property type="component" value="Unassembled WGS sequence"/>
</dbReference>
<dbReference type="KEGG" id="mtr:25485551"/>
<comment type="similarity">
    <text evidence="3">Belongs to the INCENP family.</text>
</comment>
<evidence type="ECO:0000259" key="8">
    <source>
        <dbReference type="Pfam" id="PF03941"/>
    </source>
</evidence>
<reference evidence="10" key="3">
    <citation type="submission" date="2015-04" db="UniProtKB">
        <authorList>
            <consortium name="EnsemblPlants"/>
        </authorList>
    </citation>
    <scope>IDENTIFICATION</scope>
    <source>
        <strain evidence="10">cv. Jemalong A17</strain>
    </source>
</reference>
<feature type="compositionally biased region" description="Polar residues" evidence="7">
    <location>
        <begin position="245"/>
        <end position="254"/>
    </location>
</feature>
<evidence type="ECO:0000256" key="7">
    <source>
        <dbReference type="SAM" id="MobiDB-lite"/>
    </source>
</evidence>
<protein>
    <recommendedName>
        <fullName evidence="8">Inner centromere protein ARK-binding domain-containing protein</fullName>
    </recommendedName>
</protein>
<evidence type="ECO:0000256" key="5">
    <source>
        <dbReference type="ARBA" id="ARBA00023212"/>
    </source>
</evidence>
<feature type="region of interest" description="Disordered" evidence="7">
    <location>
        <begin position="1193"/>
        <end position="1301"/>
    </location>
</feature>
<feature type="compositionally biased region" description="Basic and acidic residues" evidence="7">
    <location>
        <begin position="1362"/>
        <end position="1405"/>
    </location>
</feature>
<dbReference type="OrthoDB" id="681218at2759"/>
<evidence type="ECO:0000313" key="10">
    <source>
        <dbReference type="EnsemblPlants" id="KEH44279"/>
    </source>
</evidence>
<evidence type="ECO:0000256" key="3">
    <source>
        <dbReference type="ARBA" id="ARBA00010042"/>
    </source>
</evidence>
<accession>A0A072VQI5</accession>
<evidence type="ECO:0000313" key="9">
    <source>
        <dbReference type="EMBL" id="KEH44279.1"/>
    </source>
</evidence>
<evidence type="ECO:0000256" key="4">
    <source>
        <dbReference type="ARBA" id="ARBA00022490"/>
    </source>
</evidence>
<dbReference type="PANTHER" id="PTHR13738:SF1">
    <property type="entry name" value="TROPONIN I"/>
    <property type="match status" value="1"/>
</dbReference>
<feature type="compositionally biased region" description="Polar residues" evidence="7">
    <location>
        <begin position="1278"/>
        <end position="1288"/>
    </location>
</feature>
<dbReference type="InterPro" id="IPR005635">
    <property type="entry name" value="Inner_centromere_prot_ARK-bd"/>
</dbReference>
<keyword evidence="5" id="KW-0206">Cytoskeleton</keyword>
<dbReference type="PANTHER" id="PTHR13738">
    <property type="entry name" value="TROPONIN I"/>
    <property type="match status" value="1"/>
</dbReference>
<feature type="region of interest" description="Disordered" evidence="7">
    <location>
        <begin position="1362"/>
        <end position="1422"/>
    </location>
</feature>
<evidence type="ECO:0000313" key="11">
    <source>
        <dbReference type="Proteomes" id="UP000002051"/>
    </source>
</evidence>
<feature type="compositionally biased region" description="Basic and acidic residues" evidence="7">
    <location>
        <begin position="1413"/>
        <end position="1422"/>
    </location>
</feature>
<dbReference type="Pfam" id="PF03941">
    <property type="entry name" value="INCENP_ARK-bind"/>
    <property type="match status" value="1"/>
</dbReference>
<organism evidence="9 11">
    <name type="scientific">Medicago truncatula</name>
    <name type="common">Barrel medic</name>
    <name type="synonym">Medicago tribuloides</name>
    <dbReference type="NCBI Taxonomy" id="3880"/>
    <lineage>
        <taxon>Eukaryota</taxon>
        <taxon>Viridiplantae</taxon>
        <taxon>Streptophyta</taxon>
        <taxon>Embryophyta</taxon>
        <taxon>Tracheophyta</taxon>
        <taxon>Spermatophyta</taxon>
        <taxon>Magnoliopsida</taxon>
        <taxon>eudicotyledons</taxon>
        <taxon>Gunneridae</taxon>
        <taxon>Pentapetalae</taxon>
        <taxon>rosids</taxon>
        <taxon>fabids</taxon>
        <taxon>Fabales</taxon>
        <taxon>Fabaceae</taxon>
        <taxon>Papilionoideae</taxon>
        <taxon>50 kb inversion clade</taxon>
        <taxon>NPAAA clade</taxon>
        <taxon>Hologalegina</taxon>
        <taxon>IRL clade</taxon>
        <taxon>Trifolieae</taxon>
        <taxon>Medicago</taxon>
    </lineage>
</organism>
<feature type="compositionally biased region" description="Basic and acidic residues" evidence="7">
    <location>
        <begin position="276"/>
        <end position="285"/>
    </location>
</feature>
<feature type="region of interest" description="Disordered" evidence="7">
    <location>
        <begin position="459"/>
        <end position="526"/>
    </location>
</feature>
<dbReference type="HOGENOM" id="CLU_003670_0_0_1"/>
<feature type="compositionally biased region" description="Low complexity" evidence="7">
    <location>
        <begin position="486"/>
        <end position="496"/>
    </location>
</feature>
<dbReference type="InterPro" id="IPR050875">
    <property type="entry name" value="Troponin_I"/>
</dbReference>
<dbReference type="STRING" id="3880.A0A072VQI5"/>
<feature type="region of interest" description="Disordered" evidence="7">
    <location>
        <begin position="874"/>
        <end position="904"/>
    </location>
</feature>
<proteinExistence type="inferred from homology"/>
<evidence type="ECO:0000256" key="6">
    <source>
        <dbReference type="ARBA" id="ARBA00023242"/>
    </source>
</evidence>
<sequence>MSAIEKNLVQIFDRKKRIIEHARQESRLWEHHLLPKLILNGIPPPPWLTHSDPKDLNRHEVVSEGLLSRTQFGIPFTGQQCSLYSNLDAVFNGVHYPVGLRNEVCAFKNDSDMGRRLSILPDCSVNNAGCASSDPPELDSGAISPQNQIEPRVSESFHDPAVSLAKLQRSRSRQKALEERNSAIASNRLSGDGDNAGDCTAAATGSAPPSLQEDHIKDLSLVNEFQPNSQSFLMEEVRREDCLTQKGSRSNYSGRKTRSKASSQKFNSSSAGTSSVEKEDGPPLNDLKEVMELVNRPSFINETCGVQEPNIIEFQNNEVGSSVYDKSLAKPKSSSQAEHNSELLNLDSSSGRYKVVEASDLKQPCSHVELTDLSKTSDCINGSRRSIVKDGDFCQTNQESNIRSRLRLHKSSCPSPGDDFFTTGGSVNSIDKSVQLLQPLISKNLQDPSVAIVGSFGSQKEPHISAGKTKEQSSRSGSGKAYLTRNSKFSKSPNSNSRERSAVRSESAGKKSQNVQLTKLDHRRLSTSPKYSKLDVEISVNSAEKENIAEVGASRNTRAVTSHTTEGPLISSSIDGGSLLAESLYIKAAVAEKDLDVQENIASDVNSNDNAEHRSAATNAKVHLDFDGLVDNEPSCLGSRLNTANPKVREDVSVLRLSPDFVVSVIPKQLVFDDGEETNRDGIISLDLKEGCRRMSLYKEPPALSEPLKLLDDIQEVLADSFSEAVTENDLLRHSDKSVTNFNVRFSSGSPTDDTNVDLAQQAPNTICLGQNGDLLPQALLSNGKVTNFSTDCHNFKSSTQSFTNNVEHSCSQHKRRKVEIATEKFLPDSTLLAEKPVDSIDQRPASGTSSIKEDNPEAVIEVQHLAYDQADSIGDQHTRNSPTDAMEDTEERKKMEGSSVKVRKEEKLILDGRGRSSDNLMLPETNPFSFSIDSMRFNMDEKAGSWHLEVNSGQDSAEHLTCVERSTSSRRINPGGDTEFSDGLSVSPGLRDLNLIGTGEALPEFEGFLMQTDNAQPCTARDEMELESLSLPSNSVDYTSLGRSRFMYSPSCYSSTPYKLHSLANLYQSLPNGLLEGYGLRTSRPAYDGSPRSLSDCRPNCNGQFTSSVQTLWDRFNSNFGSSGKRKSSKPELPCINEENENVDEIAGTFQRGIGSEGITRSITRGLLADIVDNANPSTSVLQDALASGRKDSVSSEFNFDGTPNKIKKKPDMQNGNGIRFANKGKENKSVVNGAKRNSESVRKRSSRSKLSGKNSMKDPVNGTKRNSESVRKRSSRSNLSGKNSLKQRCPTFSGGKSTRSNIVSNLTSFIPLVQQKQTAAVFTGKRVINVPSLIKAEAAKRNADIKANEQKKRKEFMMEQQKKKKEEEEMAAKEKKQREIEEEKEKDRKRKLVNDMKQQEHGKMHAKKARAAGEEVRESRKIDNRNNLLLQENRQGNVQKISETEPLTISDPANNKTKESCYDKSESVSECANKGKAKMVDLIKAVIDNDSIIKNSLQEQSYEMSPYRSDDDEDDDVPNNKFMPSWASKHSLSMIISSQKIDPERIFPRQSFCDIAKVLLPRRLLL</sequence>
<name>A0A072VQI5_MEDTR</name>
<feature type="domain" description="Inner centromere protein ARK-binding" evidence="8">
    <location>
        <begin position="1510"/>
        <end position="1559"/>
    </location>
</feature>
<feature type="region of interest" description="Disordered" evidence="7">
    <location>
        <begin position="244"/>
        <end position="285"/>
    </location>
</feature>
<keyword evidence="6" id="KW-0539">Nucleus</keyword>
<dbReference type="GO" id="GO:0005634">
    <property type="term" value="C:nucleus"/>
    <property type="evidence" value="ECO:0007669"/>
    <property type="project" value="UniProtKB-SubCell"/>
</dbReference>
<comment type="subcellular location">
    <subcellularLocation>
        <location evidence="2">Cytoplasm</location>
        <location evidence="2">Cytoskeleton</location>
        <location evidence="2">Spindle</location>
    </subcellularLocation>
    <subcellularLocation>
        <location evidence="1">Nucleus</location>
    </subcellularLocation>
</comment>
<gene>
    <name evidence="10" type="primary">25485551</name>
    <name evidence="9" type="ordered locus">MTR_1g111660</name>
</gene>
<evidence type="ECO:0000256" key="2">
    <source>
        <dbReference type="ARBA" id="ARBA00004186"/>
    </source>
</evidence>
<feature type="compositionally biased region" description="Low complexity" evidence="7">
    <location>
        <begin position="260"/>
        <end position="271"/>
    </location>
</feature>